<accession>A0A540MY35</accession>
<feature type="region of interest" description="Disordered" evidence="1">
    <location>
        <begin position="278"/>
        <end position="304"/>
    </location>
</feature>
<feature type="region of interest" description="Disordered" evidence="1">
    <location>
        <begin position="103"/>
        <end position="134"/>
    </location>
</feature>
<keyword evidence="3" id="KW-1185">Reference proteome</keyword>
<comment type="caution">
    <text evidence="2">The sequence shown here is derived from an EMBL/GenBank/DDBJ whole genome shotgun (WGS) entry which is preliminary data.</text>
</comment>
<evidence type="ECO:0000256" key="1">
    <source>
        <dbReference type="SAM" id="MobiDB-lite"/>
    </source>
</evidence>
<feature type="region of interest" description="Disordered" evidence="1">
    <location>
        <begin position="150"/>
        <end position="202"/>
    </location>
</feature>
<sequence length="330" mass="37215">MASDDSMTIRSCISMQEDEYYEDTDEWFDQLPHPHNLSRLSMCSVCGTDREDVMDYDSNHHDHGNYYYHGQDKSQEDTTAGMNMFMSLLSMESFDRDVLEVGLSSDSDKEPSSYSLPATPPRRRAPGGMSHYKHPNSMLLKEYASENEAQTVMGNISRKSRRRTRRRRIINNRHSWLSASPDRGNIAKKKDDDDDDDDTKDAKNTMMARTDSSQLGHCHSFSGESEGGSVVVITRPKGGRRSLCMDMEEVKACRDLGFELEHQHMLHEMPHHLSRSASTLDTNTTCSSGGNSPIANWRISSPGDDPREVKARIKVWAQAVALASTSRQGI</sequence>
<proteinExistence type="predicted"/>
<evidence type="ECO:0000313" key="3">
    <source>
        <dbReference type="Proteomes" id="UP000315295"/>
    </source>
</evidence>
<protein>
    <submittedName>
        <fullName evidence="2">Uncharacterized protein</fullName>
    </submittedName>
</protein>
<dbReference type="PANTHER" id="PTHR31865">
    <property type="entry name" value="OSJNBA0071G03.3 PROTEIN"/>
    <property type="match status" value="1"/>
</dbReference>
<reference evidence="2 3" key="1">
    <citation type="journal article" date="2019" name="G3 (Bethesda)">
        <title>Sequencing of a Wild Apple (Malus baccata) Genome Unravels the Differences Between Cultivated and Wild Apple Species Regarding Disease Resistance and Cold Tolerance.</title>
        <authorList>
            <person name="Chen X."/>
        </authorList>
    </citation>
    <scope>NUCLEOTIDE SEQUENCE [LARGE SCALE GENOMIC DNA]</scope>
    <source>
        <strain evidence="3">cv. Shandingzi</strain>
        <tissue evidence="2">Leaves</tissue>
    </source>
</reference>
<dbReference type="STRING" id="106549.A0A540MY35"/>
<feature type="compositionally biased region" description="Polar residues" evidence="1">
    <location>
        <begin position="278"/>
        <end position="294"/>
    </location>
</feature>
<organism evidence="2 3">
    <name type="scientific">Malus baccata</name>
    <name type="common">Siberian crab apple</name>
    <name type="synonym">Pyrus baccata</name>
    <dbReference type="NCBI Taxonomy" id="106549"/>
    <lineage>
        <taxon>Eukaryota</taxon>
        <taxon>Viridiplantae</taxon>
        <taxon>Streptophyta</taxon>
        <taxon>Embryophyta</taxon>
        <taxon>Tracheophyta</taxon>
        <taxon>Spermatophyta</taxon>
        <taxon>Magnoliopsida</taxon>
        <taxon>eudicotyledons</taxon>
        <taxon>Gunneridae</taxon>
        <taxon>Pentapetalae</taxon>
        <taxon>rosids</taxon>
        <taxon>fabids</taxon>
        <taxon>Rosales</taxon>
        <taxon>Rosaceae</taxon>
        <taxon>Amygdaloideae</taxon>
        <taxon>Maleae</taxon>
        <taxon>Malus</taxon>
    </lineage>
</organism>
<gene>
    <name evidence="2" type="ORF">C1H46_011161</name>
</gene>
<dbReference type="EMBL" id="VIEB01000159">
    <property type="protein sequence ID" value="TQE03260.1"/>
    <property type="molecule type" value="Genomic_DNA"/>
</dbReference>
<dbReference type="AlphaFoldDB" id="A0A540MY35"/>
<name>A0A540MY35_MALBA</name>
<evidence type="ECO:0000313" key="2">
    <source>
        <dbReference type="EMBL" id="TQE03260.1"/>
    </source>
</evidence>
<dbReference type="PANTHER" id="PTHR31865:SF2">
    <property type="entry name" value="OSJNBA0004B13.24 PROTEIN"/>
    <property type="match status" value="1"/>
</dbReference>
<feature type="compositionally biased region" description="Basic residues" evidence="1">
    <location>
        <begin position="158"/>
        <end position="171"/>
    </location>
</feature>
<dbReference type="Proteomes" id="UP000315295">
    <property type="component" value="Unassembled WGS sequence"/>
</dbReference>